<gene>
    <name evidence="2" type="ORF">ED236_06965</name>
</gene>
<evidence type="ECO:0000313" key="3">
    <source>
        <dbReference type="Proteomes" id="UP000275137"/>
    </source>
</evidence>
<feature type="region of interest" description="Disordered" evidence="1">
    <location>
        <begin position="123"/>
        <end position="198"/>
    </location>
</feature>
<name>A0A3N0V0E2_9PROT</name>
<evidence type="ECO:0000313" key="2">
    <source>
        <dbReference type="EMBL" id="ROH86183.1"/>
    </source>
</evidence>
<feature type="compositionally biased region" description="Low complexity" evidence="1">
    <location>
        <begin position="171"/>
        <end position="198"/>
    </location>
</feature>
<evidence type="ECO:0000256" key="1">
    <source>
        <dbReference type="SAM" id="MobiDB-lite"/>
    </source>
</evidence>
<protein>
    <submittedName>
        <fullName evidence="2">Uncharacterized protein</fullName>
    </submittedName>
</protein>
<comment type="caution">
    <text evidence="2">The sequence shown here is derived from an EMBL/GenBank/DDBJ whole genome shotgun (WGS) entry which is preliminary data.</text>
</comment>
<reference evidence="2 3" key="1">
    <citation type="submission" date="2018-10" db="EMBL/GenBank/DDBJ databases">
        <authorList>
            <person name="Chen W.-M."/>
        </authorList>
    </citation>
    <scope>NUCLEOTIDE SEQUENCE [LARGE SCALE GENOMIC DNA]</scope>
    <source>
        <strain evidence="2 3">H-5</strain>
    </source>
</reference>
<dbReference type="Proteomes" id="UP000275137">
    <property type="component" value="Unassembled WGS sequence"/>
</dbReference>
<accession>A0A3N0V0E2</accession>
<dbReference type="EMBL" id="RJVP01000003">
    <property type="protein sequence ID" value="ROH86183.1"/>
    <property type="molecule type" value="Genomic_DNA"/>
</dbReference>
<dbReference type="AlphaFoldDB" id="A0A3N0V0E2"/>
<organism evidence="2 3">
    <name type="scientific">Pseudomethylobacillus aquaticus</name>
    <dbReference type="NCBI Taxonomy" id="2676064"/>
    <lineage>
        <taxon>Bacteria</taxon>
        <taxon>Pseudomonadati</taxon>
        <taxon>Pseudomonadota</taxon>
        <taxon>Betaproteobacteria</taxon>
        <taxon>Nitrosomonadales</taxon>
        <taxon>Methylophilaceae</taxon>
        <taxon>Pseudomethylobacillus</taxon>
    </lineage>
</organism>
<sequence>MELVPMSAILARDACAYARVVSRAVAAISHRTASRIPGRAVALSVGRALALVSAVLCLQLAACGEFSYKRGASAGDLQQAKSRCERLYTQSATQAAEVERCLAAEGWVVKDFDKDDPVLSVMFTDNQRAPGPVTSYERREADIPARPATSPASEPGDLAASDPASSNPGKAQTAADSATTLATPAAPATPSAPAAAPAPKDPLDIFLISSWWKVGGGPDALKADTDACVTTLGEAHRPDRTTLKTTRGLLLCMRDRGWRALQAK</sequence>
<keyword evidence="3" id="KW-1185">Reference proteome</keyword>
<proteinExistence type="predicted"/>